<reference evidence="2" key="1">
    <citation type="submission" date="2020-07" db="EMBL/GenBank/DDBJ databases">
        <title>Multicomponent nature underlies the extraordinary mechanical properties of spider dragline silk.</title>
        <authorList>
            <person name="Kono N."/>
            <person name="Nakamura H."/>
            <person name="Mori M."/>
            <person name="Yoshida Y."/>
            <person name="Ohtoshi R."/>
            <person name="Malay A.D."/>
            <person name="Moran D.A.P."/>
            <person name="Tomita M."/>
            <person name="Numata K."/>
            <person name="Arakawa K."/>
        </authorList>
    </citation>
    <scope>NUCLEOTIDE SEQUENCE</scope>
</reference>
<feature type="non-terminal residue" evidence="2">
    <location>
        <position position="269"/>
    </location>
</feature>
<dbReference type="AlphaFoldDB" id="A0A8X6HQH9"/>
<sequence>NFTYSAKENDANAKAAPTDSMEPMDVNVEQINTVNEETVETGQSVSQNAVSDSPEVEENGNIDSKKKYDSVKNCIDDIFQVDSTSLINYLECLKGNELELAKVAVFLLTALVQNLLSTNMELTKPLTQLDSQVQEDIQEFLSFVLTDRSQDDGPIKKSEFHKLLSRSVGTSHRRQHSRSSESIYHSETSDGGKITSKKRKYRASSIVYEDKQDSPVKSLLESPKFQQKVAMYRKESELKKLRNALYMEENKVLDLVTEKNILNEKLEKK</sequence>
<dbReference type="EMBL" id="BMAO01028915">
    <property type="protein sequence ID" value="GFR28139.1"/>
    <property type="molecule type" value="Genomic_DNA"/>
</dbReference>
<feature type="region of interest" description="Disordered" evidence="1">
    <location>
        <begin position="38"/>
        <end position="61"/>
    </location>
</feature>
<organism evidence="2 3">
    <name type="scientific">Trichonephila clavata</name>
    <name type="common">Joro spider</name>
    <name type="synonym">Nephila clavata</name>
    <dbReference type="NCBI Taxonomy" id="2740835"/>
    <lineage>
        <taxon>Eukaryota</taxon>
        <taxon>Metazoa</taxon>
        <taxon>Ecdysozoa</taxon>
        <taxon>Arthropoda</taxon>
        <taxon>Chelicerata</taxon>
        <taxon>Arachnida</taxon>
        <taxon>Araneae</taxon>
        <taxon>Araneomorphae</taxon>
        <taxon>Entelegynae</taxon>
        <taxon>Araneoidea</taxon>
        <taxon>Nephilidae</taxon>
        <taxon>Trichonephila</taxon>
    </lineage>
</organism>
<feature type="region of interest" description="Disordered" evidence="1">
    <location>
        <begin position="166"/>
        <end position="197"/>
    </location>
</feature>
<gene>
    <name evidence="2" type="primary">NCL1_45075</name>
    <name evidence="2" type="ORF">TNCT_295591</name>
</gene>
<evidence type="ECO:0000313" key="2">
    <source>
        <dbReference type="EMBL" id="GFR28139.1"/>
    </source>
</evidence>
<accession>A0A8X6HQH9</accession>
<name>A0A8X6HQH9_TRICU</name>
<keyword evidence="3" id="KW-1185">Reference proteome</keyword>
<dbReference type="Proteomes" id="UP000887116">
    <property type="component" value="Unassembled WGS sequence"/>
</dbReference>
<comment type="caution">
    <text evidence="2">The sequence shown here is derived from an EMBL/GenBank/DDBJ whole genome shotgun (WGS) entry which is preliminary data.</text>
</comment>
<proteinExistence type="predicted"/>
<feature type="region of interest" description="Disordered" evidence="1">
    <location>
        <begin position="1"/>
        <end position="24"/>
    </location>
</feature>
<evidence type="ECO:0000313" key="3">
    <source>
        <dbReference type="Proteomes" id="UP000887116"/>
    </source>
</evidence>
<feature type="non-terminal residue" evidence="2">
    <location>
        <position position="1"/>
    </location>
</feature>
<evidence type="ECO:0000256" key="1">
    <source>
        <dbReference type="SAM" id="MobiDB-lite"/>
    </source>
</evidence>
<dbReference type="OrthoDB" id="6437706at2759"/>
<protein>
    <submittedName>
        <fullName evidence="2">Uncharacterized protein</fullName>
    </submittedName>
</protein>
<feature type="compositionally biased region" description="Polar residues" evidence="1">
    <location>
        <begin position="38"/>
        <end position="51"/>
    </location>
</feature>